<protein>
    <submittedName>
        <fullName evidence="2">Uncharacterized protein</fullName>
    </submittedName>
</protein>
<evidence type="ECO:0000313" key="3">
    <source>
        <dbReference type="Proteomes" id="UP001141806"/>
    </source>
</evidence>
<evidence type="ECO:0000256" key="1">
    <source>
        <dbReference type="SAM" id="MobiDB-lite"/>
    </source>
</evidence>
<feature type="compositionally biased region" description="Polar residues" evidence="1">
    <location>
        <begin position="16"/>
        <end position="25"/>
    </location>
</feature>
<keyword evidence="3" id="KW-1185">Reference proteome</keyword>
<comment type="caution">
    <text evidence="2">The sequence shown here is derived from an EMBL/GenBank/DDBJ whole genome shotgun (WGS) entry which is preliminary data.</text>
</comment>
<dbReference type="EMBL" id="JAMYWD010000012">
    <property type="protein sequence ID" value="KAJ4953400.1"/>
    <property type="molecule type" value="Genomic_DNA"/>
</dbReference>
<dbReference type="Proteomes" id="UP001141806">
    <property type="component" value="Unassembled WGS sequence"/>
</dbReference>
<organism evidence="2 3">
    <name type="scientific">Protea cynaroides</name>
    <dbReference type="NCBI Taxonomy" id="273540"/>
    <lineage>
        <taxon>Eukaryota</taxon>
        <taxon>Viridiplantae</taxon>
        <taxon>Streptophyta</taxon>
        <taxon>Embryophyta</taxon>
        <taxon>Tracheophyta</taxon>
        <taxon>Spermatophyta</taxon>
        <taxon>Magnoliopsida</taxon>
        <taxon>Proteales</taxon>
        <taxon>Proteaceae</taxon>
        <taxon>Protea</taxon>
    </lineage>
</organism>
<gene>
    <name evidence="2" type="ORF">NE237_030232</name>
</gene>
<proteinExistence type="predicted"/>
<accession>A0A9Q0GTT9</accession>
<feature type="region of interest" description="Disordered" evidence="1">
    <location>
        <begin position="1"/>
        <end position="25"/>
    </location>
</feature>
<dbReference type="AlphaFoldDB" id="A0A9Q0GTT9"/>
<reference evidence="2" key="1">
    <citation type="journal article" date="2023" name="Plant J.">
        <title>The genome of the king protea, Protea cynaroides.</title>
        <authorList>
            <person name="Chang J."/>
            <person name="Duong T.A."/>
            <person name="Schoeman C."/>
            <person name="Ma X."/>
            <person name="Roodt D."/>
            <person name="Barker N."/>
            <person name="Li Z."/>
            <person name="Van de Peer Y."/>
            <person name="Mizrachi E."/>
        </authorList>
    </citation>
    <scope>NUCLEOTIDE SEQUENCE</scope>
    <source>
        <tissue evidence="2">Young leaves</tissue>
    </source>
</reference>
<name>A0A9Q0GTT9_9MAGN</name>
<evidence type="ECO:0000313" key="2">
    <source>
        <dbReference type="EMBL" id="KAJ4953400.1"/>
    </source>
</evidence>
<sequence length="173" mass="19088">MVAVSVGWIPSHSKESPNNSNISSGSVFNDSTVVNIKLEPKETKIAETVAVVFQTQSTESASSFVTTEPSSPPEKSNSVEVPTMALSKAFAEQFEKMDMDIVTLPSLCIHPENSPYVHKVGMPPRQKFFEEFTGMVKEIFFPNGPLRDFKGQPPSKKDHPRPTICFPNLIMGE</sequence>